<keyword evidence="2" id="KW-1185">Reference proteome</keyword>
<dbReference type="AlphaFoldDB" id="A0A2R6WG37"/>
<accession>A0A2R6WG37</accession>
<proteinExistence type="predicted"/>
<dbReference type="EMBL" id="KZ772766">
    <property type="protein sequence ID" value="PTQ32820.1"/>
    <property type="molecule type" value="Genomic_DNA"/>
</dbReference>
<dbReference type="Proteomes" id="UP000244005">
    <property type="component" value="Unassembled WGS sequence"/>
</dbReference>
<reference evidence="2" key="1">
    <citation type="journal article" date="2017" name="Cell">
        <title>Insights into land plant evolution garnered from the Marchantia polymorpha genome.</title>
        <authorList>
            <person name="Bowman J.L."/>
            <person name="Kohchi T."/>
            <person name="Yamato K.T."/>
            <person name="Jenkins J."/>
            <person name="Shu S."/>
            <person name="Ishizaki K."/>
            <person name="Yamaoka S."/>
            <person name="Nishihama R."/>
            <person name="Nakamura Y."/>
            <person name="Berger F."/>
            <person name="Adam C."/>
            <person name="Aki S.S."/>
            <person name="Althoff F."/>
            <person name="Araki T."/>
            <person name="Arteaga-Vazquez M.A."/>
            <person name="Balasubrmanian S."/>
            <person name="Barry K."/>
            <person name="Bauer D."/>
            <person name="Boehm C.R."/>
            <person name="Briginshaw L."/>
            <person name="Caballero-Perez J."/>
            <person name="Catarino B."/>
            <person name="Chen F."/>
            <person name="Chiyoda S."/>
            <person name="Chovatia M."/>
            <person name="Davies K.M."/>
            <person name="Delmans M."/>
            <person name="Demura T."/>
            <person name="Dierschke T."/>
            <person name="Dolan L."/>
            <person name="Dorantes-Acosta A.E."/>
            <person name="Eklund D.M."/>
            <person name="Florent S.N."/>
            <person name="Flores-Sandoval E."/>
            <person name="Fujiyama A."/>
            <person name="Fukuzawa H."/>
            <person name="Galik B."/>
            <person name="Grimanelli D."/>
            <person name="Grimwood J."/>
            <person name="Grossniklaus U."/>
            <person name="Hamada T."/>
            <person name="Haseloff J."/>
            <person name="Hetherington A.J."/>
            <person name="Higo A."/>
            <person name="Hirakawa Y."/>
            <person name="Hundley H.N."/>
            <person name="Ikeda Y."/>
            <person name="Inoue K."/>
            <person name="Inoue S.I."/>
            <person name="Ishida S."/>
            <person name="Jia Q."/>
            <person name="Kakita M."/>
            <person name="Kanazawa T."/>
            <person name="Kawai Y."/>
            <person name="Kawashima T."/>
            <person name="Kennedy M."/>
            <person name="Kinose K."/>
            <person name="Kinoshita T."/>
            <person name="Kohara Y."/>
            <person name="Koide E."/>
            <person name="Komatsu K."/>
            <person name="Kopischke S."/>
            <person name="Kubo M."/>
            <person name="Kyozuka J."/>
            <person name="Lagercrantz U."/>
            <person name="Lin S.S."/>
            <person name="Lindquist E."/>
            <person name="Lipzen A.M."/>
            <person name="Lu C.W."/>
            <person name="De Luna E."/>
            <person name="Martienssen R.A."/>
            <person name="Minamino N."/>
            <person name="Mizutani M."/>
            <person name="Mizutani M."/>
            <person name="Mochizuki N."/>
            <person name="Monte I."/>
            <person name="Mosher R."/>
            <person name="Nagasaki H."/>
            <person name="Nakagami H."/>
            <person name="Naramoto S."/>
            <person name="Nishitani K."/>
            <person name="Ohtani M."/>
            <person name="Okamoto T."/>
            <person name="Okumura M."/>
            <person name="Phillips J."/>
            <person name="Pollak B."/>
            <person name="Reinders A."/>
            <person name="Rovekamp M."/>
            <person name="Sano R."/>
            <person name="Sawa S."/>
            <person name="Schmid M.W."/>
            <person name="Shirakawa M."/>
            <person name="Solano R."/>
            <person name="Spunde A."/>
            <person name="Suetsugu N."/>
            <person name="Sugano S."/>
            <person name="Sugiyama A."/>
            <person name="Sun R."/>
            <person name="Suzuki Y."/>
            <person name="Takenaka M."/>
            <person name="Takezawa D."/>
            <person name="Tomogane H."/>
            <person name="Tsuzuki M."/>
            <person name="Ueda T."/>
            <person name="Umeda M."/>
            <person name="Ward J.M."/>
            <person name="Watanabe Y."/>
            <person name="Yazaki K."/>
            <person name="Yokoyama R."/>
            <person name="Yoshitake Y."/>
            <person name="Yotsui I."/>
            <person name="Zachgo S."/>
            <person name="Schmutz J."/>
        </authorList>
    </citation>
    <scope>NUCLEOTIDE SEQUENCE [LARGE SCALE GENOMIC DNA]</scope>
    <source>
        <strain evidence="2">Tak-1</strain>
    </source>
</reference>
<gene>
    <name evidence="1" type="ORF">MARPO_0094s0002</name>
</gene>
<name>A0A2R6WG37_MARPO</name>
<evidence type="ECO:0000313" key="1">
    <source>
        <dbReference type="EMBL" id="PTQ32820.1"/>
    </source>
</evidence>
<dbReference type="Gramene" id="Mp2g17340.1">
    <property type="protein sequence ID" value="Mp2g17340.1.cds"/>
    <property type="gene ID" value="Mp2g17340"/>
</dbReference>
<organism evidence="1 2">
    <name type="scientific">Marchantia polymorpha</name>
    <name type="common">Common liverwort</name>
    <name type="synonym">Marchantia aquatica</name>
    <dbReference type="NCBI Taxonomy" id="3197"/>
    <lineage>
        <taxon>Eukaryota</taxon>
        <taxon>Viridiplantae</taxon>
        <taxon>Streptophyta</taxon>
        <taxon>Embryophyta</taxon>
        <taxon>Marchantiophyta</taxon>
        <taxon>Marchantiopsida</taxon>
        <taxon>Marchantiidae</taxon>
        <taxon>Marchantiales</taxon>
        <taxon>Marchantiaceae</taxon>
        <taxon>Marchantia</taxon>
    </lineage>
</organism>
<evidence type="ECO:0000313" key="2">
    <source>
        <dbReference type="Proteomes" id="UP000244005"/>
    </source>
</evidence>
<sequence>MFFDFSGSIADDGRQLRSLQPLRLLIVRMLCVEMADDDGAFMSPIVIRGDVRNLRSHSFSHGQFLASECMLSCGINSECLNTIISLDSLALRTDFVLSFEV</sequence>
<protein>
    <submittedName>
        <fullName evidence="1">Uncharacterized protein</fullName>
    </submittedName>
</protein>